<comment type="similarity">
    <text evidence="6">Belongs to the LptE lipoprotein family.</text>
</comment>
<protein>
    <recommendedName>
        <fullName evidence="6">LPS-assembly lipoprotein LptE</fullName>
    </recommendedName>
</protein>
<evidence type="ECO:0000256" key="1">
    <source>
        <dbReference type="ARBA" id="ARBA00022729"/>
    </source>
</evidence>
<keyword evidence="8" id="KW-1185">Reference proteome</keyword>
<evidence type="ECO:0000256" key="2">
    <source>
        <dbReference type="ARBA" id="ARBA00023136"/>
    </source>
</evidence>
<accession>A0A554WMS9</accession>
<name>A0A554WMS9_9BURK</name>
<evidence type="ECO:0000256" key="6">
    <source>
        <dbReference type="HAMAP-Rule" id="MF_01186"/>
    </source>
</evidence>
<dbReference type="PANTHER" id="PTHR38098">
    <property type="entry name" value="LPS-ASSEMBLY LIPOPROTEIN LPTE"/>
    <property type="match status" value="1"/>
</dbReference>
<dbReference type="OrthoDB" id="5298094at2"/>
<reference evidence="7 8" key="1">
    <citation type="submission" date="2019-07" db="EMBL/GenBank/DDBJ databases">
        <title>Tepidimonas sediminis YIM 72259 draft genome.</title>
        <authorList>
            <person name="Da Costa M.S."/>
            <person name="Froufe H.J.C."/>
            <person name="Egas C."/>
            <person name="Albuquerque L."/>
        </authorList>
    </citation>
    <scope>NUCLEOTIDE SEQUENCE [LARGE SCALE GENOMIC DNA]</scope>
    <source>
        <strain evidence="7 8">YIM 72259</strain>
    </source>
</reference>
<proteinExistence type="inferred from homology"/>
<keyword evidence="5 6" id="KW-0449">Lipoprotein</keyword>
<evidence type="ECO:0000256" key="4">
    <source>
        <dbReference type="ARBA" id="ARBA00023237"/>
    </source>
</evidence>
<evidence type="ECO:0000313" key="7">
    <source>
        <dbReference type="EMBL" id="TSE24881.1"/>
    </source>
</evidence>
<organism evidence="7 8">
    <name type="scientific">Tepidimonas sediminis</name>
    <dbReference type="NCBI Taxonomy" id="2588941"/>
    <lineage>
        <taxon>Bacteria</taxon>
        <taxon>Pseudomonadati</taxon>
        <taxon>Pseudomonadota</taxon>
        <taxon>Betaproteobacteria</taxon>
        <taxon>Burkholderiales</taxon>
        <taxon>Tepidimonas</taxon>
    </lineage>
</organism>
<dbReference type="AlphaFoldDB" id="A0A554WMS9"/>
<dbReference type="PROSITE" id="PS51318">
    <property type="entry name" value="TAT"/>
    <property type="match status" value="1"/>
</dbReference>
<evidence type="ECO:0000256" key="3">
    <source>
        <dbReference type="ARBA" id="ARBA00023139"/>
    </source>
</evidence>
<keyword evidence="2 6" id="KW-0472">Membrane</keyword>
<keyword evidence="1 6" id="KW-0732">Signal</keyword>
<dbReference type="RefSeq" id="WP_143895725.1">
    <property type="nucleotide sequence ID" value="NZ_VJND01000010.1"/>
</dbReference>
<dbReference type="PROSITE" id="PS51257">
    <property type="entry name" value="PROKAR_LIPOPROTEIN"/>
    <property type="match status" value="1"/>
</dbReference>
<sequence length="176" mass="18811">MALARRALLGAALTVAALAAGCGFRLRGQGLAFAFRTLRLQGAVDGDVAQSLRAQLTASGVQVLEPRRAAAPAGAAAPVPDVVLEILQDQRERVVVGTTAAGQVRELLLRRRVRYALRTPDGRELIGPAELLHERELSFAETVVLGKEAEEALLFDDMRTAIVRQLLVRLAAVRGS</sequence>
<dbReference type="PANTHER" id="PTHR38098:SF1">
    <property type="entry name" value="LPS-ASSEMBLY LIPOPROTEIN LPTE"/>
    <property type="match status" value="1"/>
</dbReference>
<dbReference type="Gene3D" id="3.30.160.150">
    <property type="entry name" value="Lipoprotein like domain"/>
    <property type="match status" value="1"/>
</dbReference>
<comment type="function">
    <text evidence="6">Together with LptD, is involved in the assembly of lipopolysaccharide (LPS) at the surface of the outer membrane. Required for the proper assembly of LptD. Binds LPS and may serve as the LPS recognition site at the outer membrane.</text>
</comment>
<comment type="subcellular location">
    <subcellularLocation>
        <location evidence="6">Cell outer membrane</location>
        <topology evidence="6">Lipid-anchor</topology>
    </subcellularLocation>
</comment>
<comment type="caution">
    <text evidence="7">The sequence shown here is derived from an EMBL/GenBank/DDBJ whole genome shotgun (WGS) entry which is preliminary data.</text>
</comment>
<dbReference type="GO" id="GO:0043165">
    <property type="term" value="P:Gram-negative-bacterium-type cell outer membrane assembly"/>
    <property type="evidence" value="ECO:0007669"/>
    <property type="project" value="UniProtKB-UniRule"/>
</dbReference>
<dbReference type="Proteomes" id="UP000320225">
    <property type="component" value="Unassembled WGS sequence"/>
</dbReference>
<dbReference type="GO" id="GO:1990351">
    <property type="term" value="C:transporter complex"/>
    <property type="evidence" value="ECO:0007669"/>
    <property type="project" value="TreeGrafter"/>
</dbReference>
<dbReference type="GO" id="GO:0009279">
    <property type="term" value="C:cell outer membrane"/>
    <property type="evidence" value="ECO:0007669"/>
    <property type="project" value="UniProtKB-SubCell"/>
</dbReference>
<dbReference type="InterPro" id="IPR007485">
    <property type="entry name" value="LPS_assembly_LptE"/>
</dbReference>
<keyword evidence="4 6" id="KW-0998">Cell outer membrane</keyword>
<dbReference type="InterPro" id="IPR006311">
    <property type="entry name" value="TAT_signal"/>
</dbReference>
<keyword evidence="3 6" id="KW-0564">Palmitate</keyword>
<dbReference type="Pfam" id="PF04390">
    <property type="entry name" value="LptE"/>
    <property type="match status" value="1"/>
</dbReference>
<dbReference type="GO" id="GO:0015920">
    <property type="term" value="P:lipopolysaccharide transport"/>
    <property type="evidence" value="ECO:0007669"/>
    <property type="project" value="TreeGrafter"/>
</dbReference>
<comment type="subunit">
    <text evidence="6">Component of the lipopolysaccharide transport and assembly complex. Interacts with LptD.</text>
</comment>
<dbReference type="HAMAP" id="MF_01186">
    <property type="entry name" value="LPS_assembly_LptE"/>
    <property type="match status" value="1"/>
</dbReference>
<gene>
    <name evidence="6 7" type="primary">lptE</name>
    <name evidence="7" type="ORF">Tsedi_01741</name>
</gene>
<dbReference type="GO" id="GO:0001530">
    <property type="term" value="F:lipopolysaccharide binding"/>
    <property type="evidence" value="ECO:0007669"/>
    <property type="project" value="TreeGrafter"/>
</dbReference>
<evidence type="ECO:0000256" key="5">
    <source>
        <dbReference type="ARBA" id="ARBA00023288"/>
    </source>
</evidence>
<dbReference type="EMBL" id="VJND01000010">
    <property type="protein sequence ID" value="TSE24881.1"/>
    <property type="molecule type" value="Genomic_DNA"/>
</dbReference>
<evidence type="ECO:0000313" key="8">
    <source>
        <dbReference type="Proteomes" id="UP000320225"/>
    </source>
</evidence>